<sequence>MTILVRHYYYISTTLLLYQYDSQRMKIGNKTIIKDLAMRQWKTNYMFDSYGKLVIKTKEKKKGKIIIGIVKRRKVYYEGEREREQTFRTFQQTLFPFYTFFTNPQFSPE</sequence>
<proteinExistence type="predicted"/>
<dbReference type="EMBL" id="HBUF01612711">
    <property type="protein sequence ID" value="CAG6779078.1"/>
    <property type="molecule type" value="Transcribed_RNA"/>
</dbReference>
<organism evidence="1">
    <name type="scientific">Cacopsylla melanoneura</name>
    <dbReference type="NCBI Taxonomy" id="428564"/>
    <lineage>
        <taxon>Eukaryota</taxon>
        <taxon>Metazoa</taxon>
        <taxon>Ecdysozoa</taxon>
        <taxon>Arthropoda</taxon>
        <taxon>Hexapoda</taxon>
        <taxon>Insecta</taxon>
        <taxon>Pterygota</taxon>
        <taxon>Neoptera</taxon>
        <taxon>Paraneoptera</taxon>
        <taxon>Hemiptera</taxon>
        <taxon>Sternorrhyncha</taxon>
        <taxon>Psylloidea</taxon>
        <taxon>Psyllidae</taxon>
        <taxon>Psyllinae</taxon>
        <taxon>Cacopsylla</taxon>
    </lineage>
</organism>
<reference evidence="1" key="1">
    <citation type="submission" date="2021-05" db="EMBL/GenBank/DDBJ databases">
        <authorList>
            <person name="Alioto T."/>
            <person name="Alioto T."/>
            <person name="Gomez Garrido J."/>
        </authorList>
    </citation>
    <scope>NUCLEOTIDE SEQUENCE</scope>
</reference>
<dbReference type="AlphaFoldDB" id="A0A8D9B5R4"/>
<evidence type="ECO:0000313" key="1">
    <source>
        <dbReference type="EMBL" id="CAG6779078.1"/>
    </source>
</evidence>
<name>A0A8D9B5R4_9HEMI</name>
<protein>
    <submittedName>
        <fullName evidence="1">Uncharacterized protein</fullName>
    </submittedName>
</protein>
<accession>A0A8D9B5R4</accession>